<dbReference type="RefSeq" id="WP_203854510.1">
    <property type="nucleotide sequence ID" value="NZ_BAAAVW010000030.1"/>
</dbReference>
<feature type="domain" description="AAA+ ATPase" evidence="1">
    <location>
        <begin position="187"/>
        <end position="434"/>
    </location>
</feature>
<dbReference type="Gene3D" id="3.40.50.300">
    <property type="entry name" value="P-loop containing nucleotide triphosphate hydrolases"/>
    <property type="match status" value="1"/>
</dbReference>
<dbReference type="InterPro" id="IPR051396">
    <property type="entry name" value="Bact_Antivir_Def_Nuclease"/>
</dbReference>
<proteinExistence type="predicted"/>
<dbReference type="InterPro" id="IPR003959">
    <property type="entry name" value="ATPase_AAA_core"/>
</dbReference>
<dbReference type="SMART" id="SM00382">
    <property type="entry name" value="AAA"/>
    <property type="match status" value="1"/>
</dbReference>
<dbReference type="EMBL" id="BONQ01000200">
    <property type="protein sequence ID" value="GIG52907.1"/>
    <property type="molecule type" value="Genomic_DNA"/>
</dbReference>
<organism evidence="2 3">
    <name type="scientific">Dactylosporangium siamense</name>
    <dbReference type="NCBI Taxonomy" id="685454"/>
    <lineage>
        <taxon>Bacteria</taxon>
        <taxon>Bacillati</taxon>
        <taxon>Actinomycetota</taxon>
        <taxon>Actinomycetes</taxon>
        <taxon>Micromonosporales</taxon>
        <taxon>Micromonosporaceae</taxon>
        <taxon>Dactylosporangium</taxon>
    </lineage>
</organism>
<dbReference type="InterPro" id="IPR027417">
    <property type="entry name" value="P-loop_NTPase"/>
</dbReference>
<dbReference type="GO" id="GO:0005524">
    <property type="term" value="F:ATP binding"/>
    <property type="evidence" value="ECO:0007669"/>
    <property type="project" value="InterPro"/>
</dbReference>
<dbReference type="PANTHER" id="PTHR43581">
    <property type="entry name" value="ATP/GTP PHOSPHATASE"/>
    <property type="match status" value="1"/>
</dbReference>
<dbReference type="PANTHER" id="PTHR43581:SF2">
    <property type="entry name" value="EXCINUCLEASE ATPASE SUBUNIT"/>
    <property type="match status" value="1"/>
</dbReference>
<evidence type="ECO:0000259" key="1">
    <source>
        <dbReference type="SMART" id="SM00382"/>
    </source>
</evidence>
<accession>A0A919Q092</accession>
<dbReference type="GO" id="GO:0016887">
    <property type="term" value="F:ATP hydrolysis activity"/>
    <property type="evidence" value="ECO:0007669"/>
    <property type="project" value="InterPro"/>
</dbReference>
<reference evidence="2" key="1">
    <citation type="submission" date="2021-01" db="EMBL/GenBank/DDBJ databases">
        <title>Whole genome shotgun sequence of Dactylosporangium siamense NBRC 106093.</title>
        <authorList>
            <person name="Komaki H."/>
            <person name="Tamura T."/>
        </authorList>
    </citation>
    <scope>NUCLEOTIDE SEQUENCE</scope>
    <source>
        <strain evidence="2">NBRC 106093</strain>
    </source>
</reference>
<dbReference type="SUPFAM" id="SSF52540">
    <property type="entry name" value="P-loop containing nucleoside triphosphate hydrolases"/>
    <property type="match status" value="1"/>
</dbReference>
<name>A0A919Q092_9ACTN</name>
<evidence type="ECO:0000313" key="2">
    <source>
        <dbReference type="EMBL" id="GIG52907.1"/>
    </source>
</evidence>
<keyword evidence="3" id="KW-1185">Reference proteome</keyword>
<dbReference type="AlphaFoldDB" id="A0A919Q092"/>
<comment type="caution">
    <text evidence="2">The sequence shown here is derived from an EMBL/GenBank/DDBJ whole genome shotgun (WGS) entry which is preliminary data.</text>
</comment>
<dbReference type="Pfam" id="PF13304">
    <property type="entry name" value="AAA_21"/>
    <property type="match status" value="1"/>
</dbReference>
<dbReference type="InterPro" id="IPR003593">
    <property type="entry name" value="AAA+_ATPase"/>
</dbReference>
<sequence>MQFVVIEPSQAASALRPGFYLTRDNWNDWFKFQTLYGVLYVSDRGEKLNIGGIKIGQFGMVTGQWRPDIPDAFERLDNRFFSLGQDETYYLALDNLGQSLRESYLEATRDVAWDQDLFERARNEDVMGVSLLRYLSPATVQGQFRRLARGEARLERYAFSYTSPGVQWPDIAPLALSFNVMPESQPPTNVHVLIGRNGVGKTTLLHRMTRALADESSSPSETGSFTTEILDSPGQLFAGVVSVSFSAFDSFVPLPHRENRARGTAYAYVGLKKIPDPEKADSGTPKSESELAEDFANSVSACIAGSRIDRWRHALQILEADPIFADAEVSELADEELSGEMLQRGALALFSDLSSGHKIVLLMMTRLVETVEERTLVLLDEPEAHLHPPLLSAFVRALSDLLTNRNGVALIATHSPVVLQEVPQACVWKLRRSGRTVTAERPEIETFGENVGILTREIFGLEVSRSGFHRLIANAVQEGASYDDVVLQFGNRLGGEAKGMVRALFAARESGESI</sequence>
<evidence type="ECO:0000313" key="3">
    <source>
        <dbReference type="Proteomes" id="UP000660611"/>
    </source>
</evidence>
<dbReference type="Proteomes" id="UP000660611">
    <property type="component" value="Unassembled WGS sequence"/>
</dbReference>
<protein>
    <recommendedName>
        <fullName evidence="1">AAA+ ATPase domain-containing protein</fullName>
    </recommendedName>
</protein>
<gene>
    <name evidence="2" type="ORF">Dsi01nite_109480</name>
</gene>